<evidence type="ECO:0000313" key="2">
    <source>
        <dbReference type="EMBL" id="GIX69693.1"/>
    </source>
</evidence>
<gene>
    <name evidence="2" type="ORF">CEXT_194791</name>
</gene>
<feature type="chain" id="PRO_5043562511" evidence="1">
    <location>
        <begin position="26"/>
        <end position="99"/>
    </location>
</feature>
<dbReference type="Proteomes" id="UP001054945">
    <property type="component" value="Unassembled WGS sequence"/>
</dbReference>
<accession>A0AAV4MCS5</accession>
<protein>
    <submittedName>
        <fullName evidence="2">Uncharacterized protein</fullName>
    </submittedName>
</protein>
<organism evidence="2 3">
    <name type="scientific">Caerostris extrusa</name>
    <name type="common">Bark spider</name>
    <name type="synonym">Caerostris bankana</name>
    <dbReference type="NCBI Taxonomy" id="172846"/>
    <lineage>
        <taxon>Eukaryota</taxon>
        <taxon>Metazoa</taxon>
        <taxon>Ecdysozoa</taxon>
        <taxon>Arthropoda</taxon>
        <taxon>Chelicerata</taxon>
        <taxon>Arachnida</taxon>
        <taxon>Araneae</taxon>
        <taxon>Araneomorphae</taxon>
        <taxon>Entelegynae</taxon>
        <taxon>Araneoidea</taxon>
        <taxon>Araneidae</taxon>
        <taxon>Caerostris</taxon>
    </lineage>
</organism>
<keyword evidence="3" id="KW-1185">Reference proteome</keyword>
<reference evidence="2 3" key="1">
    <citation type="submission" date="2021-06" db="EMBL/GenBank/DDBJ databases">
        <title>Caerostris extrusa draft genome.</title>
        <authorList>
            <person name="Kono N."/>
            <person name="Arakawa K."/>
        </authorList>
    </citation>
    <scope>NUCLEOTIDE SEQUENCE [LARGE SCALE GENOMIC DNA]</scope>
</reference>
<proteinExistence type="predicted"/>
<name>A0AAV4MCS5_CAEEX</name>
<keyword evidence="1" id="KW-0732">Signal</keyword>
<evidence type="ECO:0000256" key="1">
    <source>
        <dbReference type="SAM" id="SignalP"/>
    </source>
</evidence>
<evidence type="ECO:0000313" key="3">
    <source>
        <dbReference type="Proteomes" id="UP001054945"/>
    </source>
</evidence>
<comment type="caution">
    <text evidence="2">The sequence shown here is derived from an EMBL/GenBank/DDBJ whole genome shotgun (WGS) entry which is preliminary data.</text>
</comment>
<dbReference type="EMBL" id="BPLR01002073">
    <property type="protein sequence ID" value="GIX69693.1"/>
    <property type="molecule type" value="Genomic_DNA"/>
</dbReference>
<feature type="signal peptide" evidence="1">
    <location>
        <begin position="1"/>
        <end position="25"/>
    </location>
</feature>
<sequence length="99" mass="11305">MVKEKCEGLYHLLLLLLEIPDASFAAYIQQRFPFTTEFPLPLFRGRQLELDGTKKSGTGGRKSSLIWERGVRTFPSNLIIFGESAELFNNLECLVEIRV</sequence>
<dbReference type="AlphaFoldDB" id="A0AAV4MCS5"/>